<feature type="transmembrane region" description="Helical" evidence="5">
    <location>
        <begin position="12"/>
        <end position="28"/>
    </location>
</feature>
<dbReference type="EMBL" id="JBHRZV010000027">
    <property type="protein sequence ID" value="MFC3927732.1"/>
    <property type="molecule type" value="Genomic_DNA"/>
</dbReference>
<comment type="caution">
    <text evidence="7">The sequence shown here is derived from an EMBL/GenBank/DDBJ whole genome shotgun (WGS) entry which is preliminary data.</text>
</comment>
<proteinExistence type="predicted"/>
<evidence type="ECO:0000256" key="5">
    <source>
        <dbReference type="SAM" id="Phobius"/>
    </source>
</evidence>
<reference evidence="8" key="1">
    <citation type="journal article" date="2019" name="Int. J. Syst. Evol. Microbiol.">
        <title>The Global Catalogue of Microorganisms (GCM) 10K type strain sequencing project: providing services to taxonomists for standard genome sequencing and annotation.</title>
        <authorList>
            <consortium name="The Broad Institute Genomics Platform"/>
            <consortium name="The Broad Institute Genome Sequencing Center for Infectious Disease"/>
            <person name="Wu L."/>
            <person name="Ma J."/>
        </authorList>
    </citation>
    <scope>NUCLEOTIDE SEQUENCE [LARGE SCALE GENOMIC DNA]</scope>
    <source>
        <strain evidence="8">CCUG 67170</strain>
    </source>
</reference>
<dbReference type="Pfam" id="PF00746">
    <property type="entry name" value="Gram_pos_anchor"/>
    <property type="match status" value="1"/>
</dbReference>
<keyword evidence="3" id="KW-0732">Signal</keyword>
<dbReference type="InterPro" id="IPR013424">
    <property type="entry name" value="Ice-binding_C"/>
</dbReference>
<accession>A0ABV8CUG5</accession>
<keyword evidence="5" id="KW-0812">Transmembrane</keyword>
<keyword evidence="5" id="KW-1133">Transmembrane helix</keyword>
<evidence type="ECO:0000256" key="4">
    <source>
        <dbReference type="ARBA" id="ARBA00023088"/>
    </source>
</evidence>
<keyword evidence="8" id="KW-1185">Reference proteome</keyword>
<evidence type="ECO:0000259" key="6">
    <source>
        <dbReference type="PROSITE" id="PS50847"/>
    </source>
</evidence>
<keyword evidence="5" id="KW-0472">Membrane</keyword>
<dbReference type="Proteomes" id="UP001595807">
    <property type="component" value="Unassembled WGS sequence"/>
</dbReference>
<sequence>MPNTGEGDTNTTVAGLGIVGSAMAFLGLNRRKKQ</sequence>
<evidence type="ECO:0000256" key="3">
    <source>
        <dbReference type="ARBA" id="ARBA00022729"/>
    </source>
</evidence>
<gene>
    <name evidence="7" type="ORF">ACFORF_03755</name>
</gene>
<protein>
    <submittedName>
        <fullName evidence="7">LPXTG cell wall anchor domain-containing protein</fullName>
    </submittedName>
</protein>
<evidence type="ECO:0000256" key="2">
    <source>
        <dbReference type="ARBA" id="ARBA00022525"/>
    </source>
</evidence>
<keyword evidence="4" id="KW-0572">Peptidoglycan-anchor</keyword>
<evidence type="ECO:0000313" key="7">
    <source>
        <dbReference type="EMBL" id="MFC3927732.1"/>
    </source>
</evidence>
<organism evidence="7 8">
    <name type="scientific">Streptococcus caprae</name>
    <dbReference type="NCBI Taxonomy" id="1640501"/>
    <lineage>
        <taxon>Bacteria</taxon>
        <taxon>Bacillati</taxon>
        <taxon>Bacillota</taxon>
        <taxon>Bacilli</taxon>
        <taxon>Lactobacillales</taxon>
        <taxon>Streptococcaceae</taxon>
        <taxon>Streptococcus</taxon>
    </lineage>
</organism>
<keyword evidence="2" id="KW-0964">Secreted</keyword>
<name>A0ABV8CUG5_9STRE</name>
<evidence type="ECO:0000313" key="8">
    <source>
        <dbReference type="Proteomes" id="UP001595807"/>
    </source>
</evidence>
<dbReference type="InterPro" id="IPR019931">
    <property type="entry name" value="LPXTG_anchor"/>
</dbReference>
<keyword evidence="1" id="KW-0134">Cell wall</keyword>
<dbReference type="PROSITE" id="PS50847">
    <property type="entry name" value="GRAM_POS_ANCHORING"/>
    <property type="match status" value="1"/>
</dbReference>
<feature type="domain" description="Gram-positive cocci surface proteins LPxTG" evidence="6">
    <location>
        <begin position="1"/>
        <end position="34"/>
    </location>
</feature>
<dbReference type="NCBIfam" id="TIGR02595">
    <property type="entry name" value="PEP_CTERM"/>
    <property type="match status" value="1"/>
</dbReference>
<dbReference type="NCBIfam" id="TIGR01167">
    <property type="entry name" value="LPXTG_anchor"/>
    <property type="match status" value="1"/>
</dbReference>
<dbReference type="RefSeq" id="WP_380425618.1">
    <property type="nucleotide sequence ID" value="NZ_JBHRZV010000027.1"/>
</dbReference>
<evidence type="ECO:0000256" key="1">
    <source>
        <dbReference type="ARBA" id="ARBA00022512"/>
    </source>
</evidence>